<protein>
    <submittedName>
        <fullName evidence="12">SWI/SNF complex subunit SMARCC2</fullName>
    </submittedName>
</protein>
<evidence type="ECO:0000259" key="11">
    <source>
        <dbReference type="PROSITE" id="PS52032"/>
    </source>
</evidence>
<dbReference type="Gene3D" id="1.10.10.10">
    <property type="entry name" value="Winged helix-like DNA-binding domain superfamily/Winged helix DNA-binding domain"/>
    <property type="match status" value="1"/>
</dbReference>
<sequence length="1066" mass="118443">MEAVSGFGMEVVPRLGNRGRCESHVCPETKMAVRKKDGGPNVKYFEASDTVSQFDNVRVWLGKNYKKYIQAEPPTNKSLSSLVVQLLQFQEEVFGRHVSNPPLTKLPMKCFVDFKAGGALCHILAAAYKFKSDQGWRRFDFQNPSRMDRNVEMFMTIEKSLVQNNCLTRPVIYLSSEIEPKLLGKLKDIIKRHQGSVTDDKQSSSHVVVPIPASLEEEFTEEWVRPVMKRDKQMLLHWGYWPDSYDTWISASEVEAAVEDPPSVEKPRKVHAKWILDLDQYNEWMNEEDYEVGEGGMRRKRISAKTLTDEVSTPDERRDKKPSNAKKRKRSPSPSPTPPPQESKKKNTKKGPTTPYNKSKRGQKEEEQEDLTKDLDEPSPAPTTDESLNKTVTKKDSESTPVKGGTDGDEQEDEAMETVGKEEDEGSASVKGEPVKGSDLHEDNVTEQTHHIIIPSYAAWFDYNSVHAIERRALPEFFNGKNKSKTPEIYLAYRNFMIDTYRLNPQEYLTSTACRRNLAGDVCAIMRQVHAFLEQWGLINYQVDSESRPTPMGPPPTSHFHVLADTPSSLVPLQPKASQTPSSQPMMSFPDKVKDKPTDLQNFGLRTDMYSKKSGPSKGKNAATATREWTEQETLLLLEGLEMYKDDWNKVSEHVGSRTQDECILHFLRLPIEDPYLEDGATSLGPLAYQPVPFSQAGNPVMSTVAFLASVVDPRVASAAAKSALEEFSRMKEEVPAALVEAHVRRVEEAARVSGRPDPLYGLEGSGIAGTGLEDTDKPAEESSDESKSSDTQNTEDKRDSSKEGKDGASEEEEKQAENGKKEEEGGKEGETEREAEKIDSETGDVEKEKEGKDGSEDGQKEGDSDGERKAKVEKDVGEGNLATAAASALAAAAVKAKHLAAVEERKIKSLVALLVETQMKKLEIKLRHFEELETIMDREREALEYQRQQLLADRQAFHMEQLKYAEMRARQQHFQQIQHQHHSNPPGNQPGTAPPLPHQSAPSASAPPPVPSLAPAASTNTPNEAPPTSASHGSSPSNTQPGAVHDSSTLTGDSLHPSGPVTPAQ</sequence>
<feature type="region of interest" description="Disordered" evidence="7">
    <location>
        <begin position="301"/>
        <end position="440"/>
    </location>
</feature>
<dbReference type="InterPro" id="IPR017884">
    <property type="entry name" value="SANT_dom"/>
</dbReference>
<evidence type="ECO:0000259" key="10">
    <source>
        <dbReference type="PROSITE" id="PS51293"/>
    </source>
</evidence>
<feature type="domain" description="Myb-like" evidence="8">
    <location>
        <begin position="621"/>
        <end position="671"/>
    </location>
</feature>
<dbReference type="Pfam" id="PF00249">
    <property type="entry name" value="Myb_DNA-binding"/>
    <property type="match status" value="1"/>
</dbReference>
<evidence type="ECO:0000256" key="1">
    <source>
        <dbReference type="ARBA" id="ARBA00004123"/>
    </source>
</evidence>
<organism evidence="12 13">
    <name type="scientific">Silurus asotus</name>
    <name type="common">Amur catfish</name>
    <name type="synonym">Parasilurus asotus</name>
    <dbReference type="NCBI Taxonomy" id="30991"/>
    <lineage>
        <taxon>Eukaryota</taxon>
        <taxon>Metazoa</taxon>
        <taxon>Chordata</taxon>
        <taxon>Craniata</taxon>
        <taxon>Vertebrata</taxon>
        <taxon>Euteleostomi</taxon>
        <taxon>Actinopterygii</taxon>
        <taxon>Neopterygii</taxon>
        <taxon>Teleostei</taxon>
        <taxon>Ostariophysi</taxon>
        <taxon>Siluriformes</taxon>
        <taxon>Siluridae</taxon>
        <taxon>Silurus</taxon>
    </lineage>
</organism>
<reference evidence="12" key="1">
    <citation type="submission" date="2018-07" db="EMBL/GenBank/DDBJ databases">
        <title>Comparative genomics of catfishes provides insights into carnivory and benthic adaptation.</title>
        <authorList>
            <person name="Zhang Y."/>
            <person name="Wang D."/>
            <person name="Peng Z."/>
            <person name="Zheng S."/>
            <person name="Shao F."/>
            <person name="Tao W."/>
        </authorList>
    </citation>
    <scope>NUCLEOTIDE SEQUENCE</scope>
    <source>
        <strain evidence="12">Chongqing</strain>
    </source>
</reference>
<dbReference type="AlphaFoldDB" id="A0AAD5ANK4"/>
<dbReference type="GO" id="GO:0016514">
    <property type="term" value="C:SWI/SNF complex"/>
    <property type="evidence" value="ECO:0007669"/>
    <property type="project" value="UniProtKB-ARBA"/>
</dbReference>
<dbReference type="InterPro" id="IPR036388">
    <property type="entry name" value="WH-like_DNA-bd_sf"/>
</dbReference>
<dbReference type="PROSITE" id="PS51293">
    <property type="entry name" value="SANT"/>
    <property type="match status" value="1"/>
</dbReference>
<feature type="compositionally biased region" description="Basic and acidic residues" evidence="7">
    <location>
        <begin position="816"/>
        <end position="878"/>
    </location>
</feature>
<gene>
    <name evidence="12" type="ORF">C0J50_21426</name>
</gene>
<dbReference type="InterPro" id="IPR036420">
    <property type="entry name" value="BRCT_dom_sf"/>
</dbReference>
<dbReference type="EMBL" id="MU551672">
    <property type="protein sequence ID" value="KAI5619014.1"/>
    <property type="molecule type" value="Genomic_DNA"/>
</dbReference>
<feature type="compositionally biased region" description="Polar residues" evidence="7">
    <location>
        <begin position="1020"/>
        <end position="1053"/>
    </location>
</feature>
<dbReference type="Pfam" id="PF04433">
    <property type="entry name" value="SWIRM"/>
    <property type="match status" value="1"/>
</dbReference>
<feature type="region of interest" description="Disordered" evidence="7">
    <location>
        <begin position="573"/>
        <end position="595"/>
    </location>
</feature>
<dbReference type="SUPFAM" id="SSF46689">
    <property type="entry name" value="Homeodomain-like"/>
    <property type="match status" value="2"/>
</dbReference>
<dbReference type="PANTHER" id="PTHR15381:SF1">
    <property type="entry name" value="CHONDROITIN SULFATE PROTEOGLYCAN 5"/>
    <property type="match status" value="1"/>
</dbReference>
<feature type="domain" description="SANT" evidence="10">
    <location>
        <begin position="624"/>
        <end position="675"/>
    </location>
</feature>
<dbReference type="PROSITE" id="PS50934">
    <property type="entry name" value="SWIRM"/>
    <property type="match status" value="1"/>
</dbReference>
<dbReference type="SUPFAM" id="SSF52113">
    <property type="entry name" value="BRCT domain"/>
    <property type="match status" value="1"/>
</dbReference>
<evidence type="ECO:0000256" key="6">
    <source>
        <dbReference type="ARBA" id="ARBA00049655"/>
    </source>
</evidence>
<dbReference type="FunFam" id="1.10.10.10:FF:000020">
    <property type="entry name" value="SWI/SNF complex subunit SMARCC2 isoform c"/>
    <property type="match status" value="1"/>
</dbReference>
<dbReference type="GO" id="GO:0006325">
    <property type="term" value="P:chromatin organization"/>
    <property type="evidence" value="ECO:0007669"/>
    <property type="project" value="UniProtKB-KW"/>
</dbReference>
<keyword evidence="13" id="KW-1185">Reference proteome</keyword>
<feature type="compositionally biased region" description="Basic and acidic residues" evidence="7">
    <location>
        <begin position="362"/>
        <end position="376"/>
    </location>
</feature>
<feature type="compositionally biased region" description="Polar residues" evidence="7">
    <location>
        <begin position="573"/>
        <end position="586"/>
    </location>
</feature>
<dbReference type="Gene3D" id="1.10.10.60">
    <property type="entry name" value="Homeodomain-like"/>
    <property type="match status" value="1"/>
</dbReference>
<comment type="subcellular location">
    <subcellularLocation>
        <location evidence="1">Nucleus</location>
    </subcellularLocation>
</comment>
<comment type="caution">
    <text evidence="12">The sequence shown here is derived from an EMBL/GenBank/DDBJ whole genome shotgun (WGS) entry which is preliminary data.</text>
</comment>
<dbReference type="Pfam" id="PF16498">
    <property type="entry name" value="SWIRM-assoc_3"/>
    <property type="match status" value="1"/>
</dbReference>
<dbReference type="PANTHER" id="PTHR15381">
    <property type="entry name" value="CHONDROITIN SULFATE PROTEOGLYCAN 5 -RELATED"/>
    <property type="match status" value="1"/>
</dbReference>
<keyword evidence="4" id="KW-0804">Transcription</keyword>
<dbReference type="Pfam" id="PF16495">
    <property type="entry name" value="SWIRM-assoc_1"/>
    <property type="match status" value="1"/>
</dbReference>
<dbReference type="FunFam" id="1.10.10.60:FF:000014">
    <property type="entry name" value="SWI/SNF complex subunit SMARCC2 isoform C"/>
    <property type="match status" value="1"/>
</dbReference>
<comment type="similarity">
    <text evidence="6">Belongs to the SMARCC family.</text>
</comment>
<dbReference type="InterPro" id="IPR007526">
    <property type="entry name" value="SWIRM"/>
</dbReference>
<dbReference type="SMART" id="SM00717">
    <property type="entry name" value="SANT"/>
    <property type="match status" value="1"/>
</dbReference>
<evidence type="ECO:0000256" key="7">
    <source>
        <dbReference type="SAM" id="MobiDB-lite"/>
    </source>
</evidence>
<accession>A0AAD5ANK4</accession>
<keyword evidence="3" id="KW-0805">Transcription regulation</keyword>
<dbReference type="Proteomes" id="UP001205998">
    <property type="component" value="Unassembled WGS sequence"/>
</dbReference>
<feature type="domain" description="Chromo" evidence="11">
    <location>
        <begin position="31"/>
        <end position="304"/>
    </location>
</feature>
<feature type="compositionally biased region" description="Polar residues" evidence="7">
    <location>
        <begin position="382"/>
        <end position="391"/>
    </location>
</feature>
<evidence type="ECO:0000256" key="5">
    <source>
        <dbReference type="ARBA" id="ARBA00023242"/>
    </source>
</evidence>
<feature type="compositionally biased region" description="Basic and acidic residues" evidence="7">
    <location>
        <begin position="775"/>
        <end position="809"/>
    </location>
</feature>
<dbReference type="GO" id="GO:0006355">
    <property type="term" value="P:regulation of DNA-templated transcription"/>
    <property type="evidence" value="ECO:0007669"/>
    <property type="project" value="UniProtKB-ARBA"/>
</dbReference>
<dbReference type="PROSITE" id="PS50090">
    <property type="entry name" value="MYB_LIKE"/>
    <property type="match status" value="1"/>
</dbReference>
<dbReference type="InterPro" id="IPR049898">
    <property type="entry name" value="MARR_BRCT_CHROMO"/>
</dbReference>
<dbReference type="GO" id="GO:0045202">
    <property type="term" value="C:synapse"/>
    <property type="evidence" value="ECO:0007669"/>
    <property type="project" value="TreeGrafter"/>
</dbReference>
<evidence type="ECO:0000259" key="9">
    <source>
        <dbReference type="PROSITE" id="PS50934"/>
    </source>
</evidence>
<dbReference type="GO" id="GO:0048858">
    <property type="term" value="P:cell projection morphogenesis"/>
    <property type="evidence" value="ECO:0007669"/>
    <property type="project" value="TreeGrafter"/>
</dbReference>
<dbReference type="InterPro" id="IPR032451">
    <property type="entry name" value="SMARCC_C"/>
</dbReference>
<dbReference type="InterPro" id="IPR032450">
    <property type="entry name" value="SMARCC_N"/>
</dbReference>
<feature type="domain" description="SWIRM" evidence="9">
    <location>
        <begin position="452"/>
        <end position="550"/>
    </location>
</feature>
<feature type="compositionally biased region" description="Acidic residues" evidence="7">
    <location>
        <begin position="407"/>
        <end position="426"/>
    </location>
</feature>
<dbReference type="InterPro" id="IPR009057">
    <property type="entry name" value="Homeodomain-like_sf"/>
</dbReference>
<evidence type="ECO:0000313" key="12">
    <source>
        <dbReference type="EMBL" id="KAI5619014.1"/>
    </source>
</evidence>
<name>A0AAD5ANK4_SILAS</name>
<evidence type="ECO:0000256" key="4">
    <source>
        <dbReference type="ARBA" id="ARBA00023163"/>
    </source>
</evidence>
<proteinExistence type="inferred from homology"/>
<evidence type="ECO:0000259" key="8">
    <source>
        <dbReference type="PROSITE" id="PS50090"/>
    </source>
</evidence>
<keyword evidence="2" id="KW-0156">Chromatin regulator</keyword>
<dbReference type="PROSITE" id="PS52032">
    <property type="entry name" value="MARR_BRCT_CHROMO"/>
    <property type="match status" value="1"/>
</dbReference>
<evidence type="ECO:0000256" key="3">
    <source>
        <dbReference type="ARBA" id="ARBA00023015"/>
    </source>
</evidence>
<feature type="region of interest" description="Disordered" evidence="7">
    <location>
        <begin position="971"/>
        <end position="1066"/>
    </location>
</feature>
<dbReference type="Pfam" id="PF16496">
    <property type="entry name" value="SWIRM-assoc_2"/>
    <property type="match status" value="1"/>
</dbReference>
<keyword evidence="5" id="KW-0539">Nucleus</keyword>
<evidence type="ECO:0000256" key="2">
    <source>
        <dbReference type="ARBA" id="ARBA00022853"/>
    </source>
</evidence>
<feature type="region of interest" description="Disordered" evidence="7">
    <location>
        <begin position="755"/>
        <end position="879"/>
    </location>
</feature>
<evidence type="ECO:0000313" key="13">
    <source>
        <dbReference type="Proteomes" id="UP001205998"/>
    </source>
</evidence>
<dbReference type="InterPro" id="IPR032448">
    <property type="entry name" value="SWIRM-assoc"/>
</dbReference>
<dbReference type="InterPro" id="IPR001005">
    <property type="entry name" value="SANT/Myb"/>
</dbReference>